<reference evidence="3 4" key="1">
    <citation type="submission" date="2018-09" db="EMBL/GenBank/DDBJ databases">
        <authorList>
            <person name="Li J."/>
        </authorList>
    </citation>
    <scope>NUCLEOTIDE SEQUENCE [LARGE SCALE GENOMIC DNA]</scope>
    <source>
        <strain evidence="3 4">2129</strain>
    </source>
</reference>
<feature type="domain" description="Protein-glutamine gamma-glutamyltransferase-like C-terminal" evidence="2">
    <location>
        <begin position="123"/>
        <end position="200"/>
    </location>
</feature>
<keyword evidence="4" id="KW-1185">Reference proteome</keyword>
<evidence type="ECO:0000259" key="2">
    <source>
        <dbReference type="Pfam" id="PF13559"/>
    </source>
</evidence>
<proteinExistence type="predicted"/>
<name>A0ABN5PRC9_9ACTO</name>
<dbReference type="InterPro" id="IPR025403">
    <property type="entry name" value="TgpA-like_C"/>
</dbReference>
<keyword evidence="1" id="KW-0812">Transmembrane</keyword>
<protein>
    <submittedName>
        <fullName evidence="3">DUF4129 domain-containing protein</fullName>
    </submittedName>
</protein>
<dbReference type="Pfam" id="PF13559">
    <property type="entry name" value="DUF4129"/>
    <property type="match status" value="1"/>
</dbReference>
<evidence type="ECO:0000313" key="4">
    <source>
        <dbReference type="Proteomes" id="UP000273001"/>
    </source>
</evidence>
<keyword evidence="1" id="KW-1133">Transmembrane helix</keyword>
<keyword evidence="1" id="KW-0472">Membrane</keyword>
<dbReference type="EMBL" id="CP032514">
    <property type="protein sequence ID" value="AYD90953.1"/>
    <property type="molecule type" value="Genomic_DNA"/>
</dbReference>
<dbReference type="Proteomes" id="UP000273001">
    <property type="component" value="Chromosome"/>
</dbReference>
<evidence type="ECO:0000313" key="3">
    <source>
        <dbReference type="EMBL" id="AYD90953.1"/>
    </source>
</evidence>
<accession>A0ABN5PRC9</accession>
<evidence type="ECO:0000256" key="1">
    <source>
        <dbReference type="SAM" id="Phobius"/>
    </source>
</evidence>
<feature type="transmembrane region" description="Helical" evidence="1">
    <location>
        <begin position="56"/>
        <end position="77"/>
    </location>
</feature>
<organism evidence="3 4">
    <name type="scientific">Actinomyces lilanjuaniae</name>
    <dbReference type="NCBI Taxonomy" id="2321394"/>
    <lineage>
        <taxon>Bacteria</taxon>
        <taxon>Bacillati</taxon>
        <taxon>Actinomycetota</taxon>
        <taxon>Actinomycetes</taxon>
        <taxon>Actinomycetales</taxon>
        <taxon>Actinomycetaceae</taxon>
        <taxon>Actinomyces</taxon>
    </lineage>
</organism>
<gene>
    <name evidence="3" type="ORF">D5R93_09865</name>
</gene>
<sequence length="223" mass="23825">MSGAPATPDAEEARRAAQEELSRRVYDNHPGLAERLWTWVSTRLDVTAVVPGAPPWVSVAVVVLCATAAACSLLLLLRRVAVVRRVHGLEDAVLNDDRDSAALAQAADQAATQADYATAVVERFRAVVRCLSEVGMLEEYPGMTAAEAARAASTSLGRLDRHPAGGTDASRLHRAASLFDGVFYGDITPTPSQDTWMRQLAADVADLVGSTRTRTASLVREES</sequence>